<evidence type="ECO:0000256" key="1">
    <source>
        <dbReference type="SAM" id="MobiDB-lite"/>
    </source>
</evidence>
<comment type="caution">
    <text evidence="2">The sequence shown here is derived from an EMBL/GenBank/DDBJ whole genome shotgun (WGS) entry which is preliminary data.</text>
</comment>
<evidence type="ECO:0000313" key="2">
    <source>
        <dbReference type="EMBL" id="EJW80162.1"/>
    </source>
</evidence>
<feature type="region of interest" description="Disordered" evidence="1">
    <location>
        <begin position="1"/>
        <end position="28"/>
    </location>
</feature>
<accession>J9ESU5</accession>
<proteinExistence type="predicted"/>
<dbReference type="Proteomes" id="UP000004810">
    <property type="component" value="Unassembled WGS sequence"/>
</dbReference>
<protein>
    <submittedName>
        <fullName evidence="2">Uncharacterized protein</fullName>
    </submittedName>
</protein>
<organism evidence="2 3">
    <name type="scientific">Wuchereria bancrofti</name>
    <dbReference type="NCBI Taxonomy" id="6293"/>
    <lineage>
        <taxon>Eukaryota</taxon>
        <taxon>Metazoa</taxon>
        <taxon>Ecdysozoa</taxon>
        <taxon>Nematoda</taxon>
        <taxon>Chromadorea</taxon>
        <taxon>Rhabditida</taxon>
        <taxon>Spirurina</taxon>
        <taxon>Spiruromorpha</taxon>
        <taxon>Filarioidea</taxon>
        <taxon>Onchocercidae</taxon>
        <taxon>Wuchereria</taxon>
    </lineage>
</organism>
<name>J9ESU5_WUCBA</name>
<reference evidence="3" key="1">
    <citation type="submission" date="2012-08" db="EMBL/GenBank/DDBJ databases">
        <title>The Genome Sequence of Wuchereria bancrofti.</title>
        <authorList>
            <person name="Nutman T.B."/>
            <person name="Fink D.L."/>
            <person name="Russ C."/>
            <person name="Young S."/>
            <person name="Zeng Q."/>
            <person name="Koehrsen M."/>
            <person name="Alvarado L."/>
            <person name="Berlin A."/>
            <person name="Chapman S.B."/>
            <person name="Chen Z."/>
            <person name="Freedman E."/>
            <person name="Gellesch M."/>
            <person name="Goldberg J."/>
            <person name="Griggs A."/>
            <person name="Gujja S."/>
            <person name="Heilman E.R."/>
            <person name="Heiman D."/>
            <person name="Hepburn T."/>
            <person name="Howarth C."/>
            <person name="Jen D."/>
            <person name="Larson L."/>
            <person name="Lewis B."/>
            <person name="Mehta T."/>
            <person name="Park D."/>
            <person name="Pearson M."/>
            <person name="Roberts A."/>
            <person name="Saif S."/>
            <person name="Shea T."/>
            <person name="Shenoy N."/>
            <person name="Sisk P."/>
            <person name="Stolte C."/>
            <person name="Sykes S."/>
            <person name="Walk T."/>
            <person name="White J."/>
            <person name="Yandava C."/>
            <person name="Haas B."/>
            <person name="Henn M.R."/>
            <person name="Nusbaum C."/>
            <person name="Birren B."/>
        </authorList>
    </citation>
    <scope>NUCLEOTIDE SEQUENCE [LARGE SCALE GENOMIC DNA]</scope>
    <source>
        <strain evidence="3">NA</strain>
    </source>
</reference>
<evidence type="ECO:0000313" key="3">
    <source>
        <dbReference type="Proteomes" id="UP000004810"/>
    </source>
</evidence>
<dbReference type="AlphaFoldDB" id="J9ESU5"/>
<sequence length="95" mass="11203">MEKRNKSILQNRRHMGSMYNTTSRTHPSKMLLTREPGEWQRSKIKATTSNSGDNFLRATTSEEPFEVNYDNGKRTSFNFSTIDYSIYKRFTIGRR</sequence>
<gene>
    <name evidence="2" type="ORF">WUBG_08931</name>
</gene>
<dbReference type="EMBL" id="ADBV01004763">
    <property type="protein sequence ID" value="EJW80162.1"/>
    <property type="molecule type" value="Genomic_DNA"/>
</dbReference>